<evidence type="ECO:0000313" key="4">
    <source>
        <dbReference type="EMBL" id="MBZ9611591.1"/>
    </source>
</evidence>
<evidence type="ECO:0000259" key="3">
    <source>
        <dbReference type="Pfam" id="PF00149"/>
    </source>
</evidence>
<sequence length="344" mass="38338">MPYCIYKLRWQRLILGGALVCAVLAAPTLAEPLRIAIVGDINGNYGSDEYPPLSLALRDKVLALKPNLVLSTGDVVAGQKRGLSQQNLQNMWHSFDRQFYQPASDAGIIWLPVIGNHDGSKAFSLVGSYLFATDRQQAATYWRSKQVSHAELRWLDKQHYPFYYSLLFADTALLVIDASGSELTSTELQWLEQQLRSPAFTQAANRIVAGHLPMFAIAKGREAPAERLAQSQTLLKLFNQYRVSWYISGHQHAYYVSKIQQLSLLMAGGIPARPLLGTDKRQSVFSVLSLLPSASIQSWDLHTNTEVTLEQLPESLPALPFAIQRWPASTTLPCNNINQQDALC</sequence>
<keyword evidence="2" id="KW-0378">Hydrolase</keyword>
<comment type="caution">
    <text evidence="4">The sequence shown here is derived from an EMBL/GenBank/DDBJ whole genome shotgun (WGS) entry which is preliminary data.</text>
</comment>
<reference evidence="4 5" key="1">
    <citation type="submission" date="2020-12" db="EMBL/GenBank/DDBJ databases">
        <authorList>
            <person name="Ruan W."/>
            <person name="Khan S.A."/>
            <person name="Jeon C.O."/>
        </authorList>
    </citation>
    <scope>NUCLEOTIDE SEQUENCE [LARGE SCALE GENOMIC DNA]</scope>
    <source>
        <strain evidence="4 5">MA-13</strain>
    </source>
</reference>
<reference evidence="4 5" key="2">
    <citation type="submission" date="2021-08" db="EMBL/GenBank/DDBJ databases">
        <title>Rheinheimera aquimaris sp. nov., isolated from seawater of the East Sea in Korea.</title>
        <authorList>
            <person name="Kim K.H."/>
            <person name="Wenting R."/>
            <person name="Kim K.R."/>
            <person name="Jeon C.O."/>
        </authorList>
    </citation>
    <scope>NUCLEOTIDE SEQUENCE [LARGE SCALE GENOMIC DNA]</scope>
    <source>
        <strain evidence="4 5">MA-13</strain>
    </source>
</reference>
<protein>
    <submittedName>
        <fullName evidence="4">Metallophosphoesterase</fullName>
    </submittedName>
</protein>
<dbReference type="SUPFAM" id="SSF56300">
    <property type="entry name" value="Metallo-dependent phosphatases"/>
    <property type="match status" value="1"/>
</dbReference>
<evidence type="ECO:0000313" key="5">
    <source>
        <dbReference type="Proteomes" id="UP000663814"/>
    </source>
</evidence>
<dbReference type="InterPro" id="IPR051558">
    <property type="entry name" value="Metallophosphoesterase_PAP"/>
</dbReference>
<organism evidence="4 5">
    <name type="scientific">Rheinheimera maricola</name>
    <dbReference type="NCBI Taxonomy" id="2793282"/>
    <lineage>
        <taxon>Bacteria</taxon>
        <taxon>Pseudomonadati</taxon>
        <taxon>Pseudomonadota</taxon>
        <taxon>Gammaproteobacteria</taxon>
        <taxon>Chromatiales</taxon>
        <taxon>Chromatiaceae</taxon>
        <taxon>Rheinheimera</taxon>
    </lineage>
</organism>
<feature type="domain" description="Calcineurin-like phosphoesterase" evidence="3">
    <location>
        <begin position="33"/>
        <end position="254"/>
    </location>
</feature>
<evidence type="ECO:0000256" key="2">
    <source>
        <dbReference type="ARBA" id="ARBA00022801"/>
    </source>
</evidence>
<evidence type="ECO:0000256" key="1">
    <source>
        <dbReference type="ARBA" id="ARBA00022729"/>
    </source>
</evidence>
<dbReference type="EMBL" id="JAERPS020000002">
    <property type="protein sequence ID" value="MBZ9611591.1"/>
    <property type="molecule type" value="Genomic_DNA"/>
</dbReference>
<proteinExistence type="predicted"/>
<keyword evidence="5" id="KW-1185">Reference proteome</keyword>
<dbReference type="Gene3D" id="3.60.21.10">
    <property type="match status" value="1"/>
</dbReference>
<keyword evidence="1" id="KW-0732">Signal</keyword>
<name>A0ABS7X7R1_9GAMM</name>
<dbReference type="PANTHER" id="PTHR10161">
    <property type="entry name" value="TARTRATE-RESISTANT ACID PHOSPHATASE TYPE 5"/>
    <property type="match status" value="1"/>
</dbReference>
<dbReference type="PANTHER" id="PTHR10161:SF14">
    <property type="entry name" value="TARTRATE-RESISTANT ACID PHOSPHATASE TYPE 5"/>
    <property type="match status" value="1"/>
</dbReference>
<dbReference type="Pfam" id="PF00149">
    <property type="entry name" value="Metallophos"/>
    <property type="match status" value="1"/>
</dbReference>
<dbReference type="RefSeq" id="WP_205309756.1">
    <property type="nucleotide sequence ID" value="NZ_JAERPS020000002.1"/>
</dbReference>
<dbReference type="Proteomes" id="UP000663814">
    <property type="component" value="Unassembled WGS sequence"/>
</dbReference>
<dbReference type="InterPro" id="IPR029052">
    <property type="entry name" value="Metallo-depent_PP-like"/>
</dbReference>
<dbReference type="InterPro" id="IPR004843">
    <property type="entry name" value="Calcineurin-like_PHP"/>
</dbReference>
<accession>A0ABS7X7R1</accession>
<gene>
    <name evidence="4" type="ORF">I4W93_008265</name>
</gene>